<feature type="compositionally biased region" description="Basic and acidic residues" evidence="1">
    <location>
        <begin position="1"/>
        <end position="19"/>
    </location>
</feature>
<dbReference type="EMBL" id="JBHUCM010000072">
    <property type="protein sequence ID" value="MFD1547184.1"/>
    <property type="molecule type" value="Genomic_DNA"/>
</dbReference>
<protein>
    <submittedName>
        <fullName evidence="2">Uncharacterized protein</fullName>
    </submittedName>
</protein>
<comment type="caution">
    <text evidence="2">The sequence shown here is derived from an EMBL/GenBank/DDBJ whole genome shotgun (WGS) entry which is preliminary data.</text>
</comment>
<gene>
    <name evidence="2" type="ORF">ACFSJ0_59835</name>
</gene>
<keyword evidence="3" id="KW-1185">Reference proteome</keyword>
<feature type="region of interest" description="Disordered" evidence="1">
    <location>
        <begin position="1"/>
        <end position="22"/>
    </location>
</feature>
<evidence type="ECO:0000313" key="2">
    <source>
        <dbReference type="EMBL" id="MFD1547184.1"/>
    </source>
</evidence>
<accession>A0ABW4GX66</accession>
<evidence type="ECO:0000256" key="1">
    <source>
        <dbReference type="SAM" id="MobiDB-lite"/>
    </source>
</evidence>
<name>A0ABW4GX66_9ACTN</name>
<dbReference type="RefSeq" id="WP_219532546.1">
    <property type="nucleotide sequence ID" value="NZ_JAHKRM010000014.1"/>
</dbReference>
<organism evidence="2 3">
    <name type="scientific">Nonomuraea guangzhouensis</name>
    <dbReference type="NCBI Taxonomy" id="1291555"/>
    <lineage>
        <taxon>Bacteria</taxon>
        <taxon>Bacillati</taxon>
        <taxon>Actinomycetota</taxon>
        <taxon>Actinomycetes</taxon>
        <taxon>Streptosporangiales</taxon>
        <taxon>Streptosporangiaceae</taxon>
        <taxon>Nonomuraea</taxon>
    </lineage>
</organism>
<sequence length="206" mass="23487">MTKQEEPHTHTHAREEVRPEQGPGYHLQHWYDGWQVDMWWSSNSTGGPTELRITTNDPELMARGITTGTLRSIPLADIARELKSDLQRLSREQDIFHVLEPRTDWAMRHIRQTVKDNPKPGRTGRPESFHLAIAVLYVWYVLMREPNPVQDLAEIVGADRRAAANWISLARKNGMLTEAAERQSGGTLTDKAVSLLKAMNESEETN</sequence>
<reference evidence="3" key="1">
    <citation type="journal article" date="2019" name="Int. J. Syst. Evol. Microbiol.">
        <title>The Global Catalogue of Microorganisms (GCM) 10K type strain sequencing project: providing services to taxonomists for standard genome sequencing and annotation.</title>
        <authorList>
            <consortium name="The Broad Institute Genomics Platform"/>
            <consortium name="The Broad Institute Genome Sequencing Center for Infectious Disease"/>
            <person name="Wu L."/>
            <person name="Ma J."/>
        </authorList>
    </citation>
    <scope>NUCLEOTIDE SEQUENCE [LARGE SCALE GENOMIC DNA]</scope>
    <source>
        <strain evidence="3">CGMCC 1.15399</strain>
    </source>
</reference>
<evidence type="ECO:0000313" key="3">
    <source>
        <dbReference type="Proteomes" id="UP001597097"/>
    </source>
</evidence>
<proteinExistence type="predicted"/>
<dbReference type="Proteomes" id="UP001597097">
    <property type="component" value="Unassembled WGS sequence"/>
</dbReference>